<proteinExistence type="predicted"/>
<evidence type="ECO:0000313" key="3">
    <source>
        <dbReference type="Proteomes" id="UP000306416"/>
    </source>
</evidence>
<gene>
    <name evidence="2" type="ORF">E4633_09020</name>
</gene>
<evidence type="ECO:0000256" key="1">
    <source>
        <dbReference type="SAM" id="Phobius"/>
    </source>
</evidence>
<dbReference type="Proteomes" id="UP000306416">
    <property type="component" value="Unassembled WGS sequence"/>
</dbReference>
<dbReference type="EMBL" id="SRSC01000002">
    <property type="protein sequence ID" value="TGU72435.1"/>
    <property type="molecule type" value="Genomic_DNA"/>
</dbReference>
<accession>A0A4S1CFV7</accession>
<keyword evidence="1" id="KW-0812">Transmembrane</keyword>
<comment type="caution">
    <text evidence="2">The sequence shown here is derived from an EMBL/GenBank/DDBJ whole genome shotgun (WGS) entry which is preliminary data.</text>
</comment>
<organism evidence="2 3">
    <name type="scientific">Geomonas terrae</name>
    <dbReference type="NCBI Taxonomy" id="2562681"/>
    <lineage>
        <taxon>Bacteria</taxon>
        <taxon>Pseudomonadati</taxon>
        <taxon>Thermodesulfobacteriota</taxon>
        <taxon>Desulfuromonadia</taxon>
        <taxon>Geobacterales</taxon>
        <taxon>Geobacteraceae</taxon>
        <taxon>Geomonas</taxon>
    </lineage>
</organism>
<feature type="transmembrane region" description="Helical" evidence="1">
    <location>
        <begin position="42"/>
        <end position="60"/>
    </location>
</feature>
<keyword evidence="3" id="KW-1185">Reference proteome</keyword>
<keyword evidence="1" id="KW-1133">Transmembrane helix</keyword>
<name>A0A4S1CFV7_9BACT</name>
<dbReference type="AlphaFoldDB" id="A0A4S1CFV7"/>
<protein>
    <submittedName>
        <fullName evidence="2">DUF4830 domain-containing protein</fullName>
    </submittedName>
</protein>
<keyword evidence="1" id="KW-0472">Membrane</keyword>
<reference evidence="2 3" key="1">
    <citation type="submission" date="2019-04" db="EMBL/GenBank/DDBJ databases">
        <title>Geobacter oryzae sp. nov., ferric-reducing bacteria isolated from paddy soil.</title>
        <authorList>
            <person name="Xu Z."/>
            <person name="Masuda Y."/>
            <person name="Itoh H."/>
            <person name="Senoo K."/>
        </authorList>
    </citation>
    <scope>NUCLEOTIDE SEQUENCE [LARGE SCALE GENOMIC DNA]</scope>
    <source>
        <strain evidence="2 3">Red111</strain>
    </source>
</reference>
<sequence length="193" mass="21293">MLTCCAPVAAPLPNNALRLGLTPLLTRQPLVKMKEYRMKMSGVVSMFLVAIVLFVPSYSFSSGSPTVGLDIIQKYKLHIHGTSNTQEVLLPQELSGPDWGLKQSVLRRAGFDLSPYAGQRVLLIRYDLVEKYYQVSNLGTESYDLSLWIIAKGHKALGAFVSCRWPDGLIPGVFAVNDQSIKLPIGKPVFNGR</sequence>
<evidence type="ECO:0000313" key="2">
    <source>
        <dbReference type="EMBL" id="TGU72435.1"/>
    </source>
</evidence>